<feature type="compositionally biased region" description="Low complexity" evidence="4">
    <location>
        <begin position="35"/>
        <end position="69"/>
    </location>
</feature>
<evidence type="ECO:0000313" key="7">
    <source>
        <dbReference type="Proteomes" id="UP001244011"/>
    </source>
</evidence>
<feature type="compositionally biased region" description="Acidic residues" evidence="4">
    <location>
        <begin position="269"/>
        <end position="282"/>
    </location>
</feature>
<sequence>MADRGSNTNKLSSGPLFPAFLLPSLSIPFRRRRTSSSISSSPPHDSSPPSLSSSLSSSSPASPTSPNSPGTAFLADWDLSRFLRPKAPPLPTAGRDHRRLSRTHPDTLRCSTCSADLAFGAQVVSKGFTGRHGRAYLVSPPAAALTIAGHHPPATTTTGAELANIRIGRSESRPLATGMHVVADISCAVCGARLGWKYVDALEAAQKYKVGKFILETRRVVACRDWEDVEDGDGDGDGPAEGVVPGRRRRRADSLEVEMEQVGGGGSEGGEDGDDDGGVVVFDSEDEQECEDIFAGTWDPAVVAKRRRGKVANLRKRGGLRRPLET</sequence>
<feature type="region of interest" description="Disordered" evidence="4">
    <location>
        <begin position="229"/>
        <end position="282"/>
    </location>
</feature>
<evidence type="ECO:0000256" key="1">
    <source>
        <dbReference type="ARBA" id="ARBA00005613"/>
    </source>
</evidence>
<dbReference type="GeneID" id="85305927"/>
<dbReference type="Pfam" id="PF03226">
    <property type="entry name" value="Yippee-Mis18"/>
    <property type="match status" value="1"/>
</dbReference>
<proteinExistence type="inferred from homology"/>
<evidence type="ECO:0000256" key="2">
    <source>
        <dbReference type="ARBA" id="ARBA00022723"/>
    </source>
</evidence>
<dbReference type="GO" id="GO:0046872">
    <property type="term" value="F:metal ion binding"/>
    <property type="evidence" value="ECO:0007669"/>
    <property type="project" value="UniProtKB-KW"/>
</dbReference>
<dbReference type="InterPro" id="IPR039058">
    <property type="entry name" value="Yippee_fam"/>
</dbReference>
<evidence type="ECO:0000259" key="5">
    <source>
        <dbReference type="PROSITE" id="PS51792"/>
    </source>
</evidence>
<feature type="region of interest" description="Disordered" evidence="4">
    <location>
        <begin position="32"/>
        <end position="70"/>
    </location>
</feature>
<dbReference type="RefSeq" id="XP_060287002.1">
    <property type="nucleotide sequence ID" value="XM_060422740.1"/>
</dbReference>
<keyword evidence="2" id="KW-0479">Metal-binding</keyword>
<reference evidence="6" key="1">
    <citation type="submission" date="2023-06" db="EMBL/GenBank/DDBJ databases">
        <title>Genome-scale phylogeny and comparative genomics of the fungal order Sordariales.</title>
        <authorList>
            <consortium name="Lawrence Berkeley National Laboratory"/>
            <person name="Hensen N."/>
            <person name="Bonometti L."/>
            <person name="Westerberg I."/>
            <person name="Brannstrom I.O."/>
            <person name="Guillou S."/>
            <person name="Cros-Aarteil S."/>
            <person name="Calhoun S."/>
            <person name="Haridas S."/>
            <person name="Kuo A."/>
            <person name="Mondo S."/>
            <person name="Pangilinan J."/>
            <person name="Riley R."/>
            <person name="Labutti K."/>
            <person name="Andreopoulos B."/>
            <person name="Lipzen A."/>
            <person name="Chen C."/>
            <person name="Yanf M."/>
            <person name="Daum C."/>
            <person name="Ng V."/>
            <person name="Clum A."/>
            <person name="Steindorff A."/>
            <person name="Ohm R."/>
            <person name="Martin F."/>
            <person name="Silar P."/>
            <person name="Natvig D."/>
            <person name="Lalanne C."/>
            <person name="Gautier V."/>
            <person name="Ament-Velasquez S.L."/>
            <person name="Kruys A."/>
            <person name="Hutchinson M.I."/>
            <person name="Powell A.J."/>
            <person name="Barry K."/>
            <person name="Miller A.N."/>
            <person name="Grigoriev I.V."/>
            <person name="Debuchy R."/>
            <person name="Gladieux P."/>
            <person name="Thoren M.H."/>
            <person name="Johannesson H."/>
        </authorList>
    </citation>
    <scope>NUCLEOTIDE SEQUENCE</scope>
    <source>
        <strain evidence="6">8032-3</strain>
    </source>
</reference>
<dbReference type="InterPro" id="IPR004910">
    <property type="entry name" value="Yippee/Mis18/Cereblon"/>
</dbReference>
<comment type="similarity">
    <text evidence="1">Belongs to the yippee family.</text>
</comment>
<name>A0AAJ0FQ26_9PEZI</name>
<dbReference type="EMBL" id="MU838999">
    <property type="protein sequence ID" value="KAK1770789.1"/>
    <property type="molecule type" value="Genomic_DNA"/>
</dbReference>
<dbReference type="Proteomes" id="UP001244011">
    <property type="component" value="Unassembled WGS sequence"/>
</dbReference>
<evidence type="ECO:0000313" key="6">
    <source>
        <dbReference type="EMBL" id="KAK1770789.1"/>
    </source>
</evidence>
<feature type="compositionally biased region" description="Acidic residues" evidence="4">
    <location>
        <begin position="229"/>
        <end position="238"/>
    </location>
</feature>
<keyword evidence="7" id="KW-1185">Reference proteome</keyword>
<gene>
    <name evidence="6" type="ORF">QBC33DRAFT_216936</name>
</gene>
<dbReference type="InterPro" id="IPR034751">
    <property type="entry name" value="Yippee"/>
</dbReference>
<evidence type="ECO:0000256" key="4">
    <source>
        <dbReference type="SAM" id="MobiDB-lite"/>
    </source>
</evidence>
<feature type="domain" description="Yippee" evidence="5">
    <location>
        <begin position="106"/>
        <end position="224"/>
    </location>
</feature>
<dbReference type="PROSITE" id="PS51792">
    <property type="entry name" value="YIPPEE"/>
    <property type="match status" value="1"/>
</dbReference>
<organism evidence="6 7">
    <name type="scientific">Phialemonium atrogriseum</name>
    <dbReference type="NCBI Taxonomy" id="1093897"/>
    <lineage>
        <taxon>Eukaryota</taxon>
        <taxon>Fungi</taxon>
        <taxon>Dikarya</taxon>
        <taxon>Ascomycota</taxon>
        <taxon>Pezizomycotina</taxon>
        <taxon>Sordariomycetes</taxon>
        <taxon>Sordariomycetidae</taxon>
        <taxon>Cephalothecales</taxon>
        <taxon>Cephalothecaceae</taxon>
        <taxon>Phialemonium</taxon>
    </lineage>
</organism>
<accession>A0AAJ0FQ26</accession>
<protein>
    <submittedName>
        <fullName evidence="6">Yippee family protein</fullName>
    </submittedName>
</protein>
<evidence type="ECO:0000256" key="3">
    <source>
        <dbReference type="ARBA" id="ARBA00022833"/>
    </source>
</evidence>
<comment type="caution">
    <text evidence="6">The sequence shown here is derived from an EMBL/GenBank/DDBJ whole genome shotgun (WGS) entry which is preliminary data.</text>
</comment>
<dbReference type="PANTHER" id="PTHR13848">
    <property type="entry name" value="PROTEIN YIPPEE-LIKE CG15309-RELATED"/>
    <property type="match status" value="1"/>
</dbReference>
<keyword evidence="3" id="KW-0862">Zinc</keyword>
<dbReference type="AlphaFoldDB" id="A0AAJ0FQ26"/>